<dbReference type="InterPro" id="IPR000184">
    <property type="entry name" value="Bac_surfAg_D15"/>
</dbReference>
<protein>
    <submittedName>
        <fullName evidence="5">BamA/TamA family outer membrane protein</fullName>
    </submittedName>
</protein>
<dbReference type="PANTHER" id="PTHR12815">
    <property type="entry name" value="SORTING AND ASSEMBLY MACHINERY SAMM50 PROTEIN FAMILY MEMBER"/>
    <property type="match status" value="1"/>
</dbReference>
<evidence type="ECO:0000256" key="3">
    <source>
        <dbReference type="ARBA" id="ARBA00023136"/>
    </source>
</evidence>
<proteinExistence type="predicted"/>
<dbReference type="Pfam" id="PF01103">
    <property type="entry name" value="Omp85"/>
    <property type="match status" value="1"/>
</dbReference>
<dbReference type="PROSITE" id="PS51779">
    <property type="entry name" value="POTRA"/>
    <property type="match status" value="1"/>
</dbReference>
<evidence type="ECO:0000256" key="1">
    <source>
        <dbReference type="ARBA" id="ARBA00004370"/>
    </source>
</evidence>
<evidence type="ECO:0000256" key="2">
    <source>
        <dbReference type="ARBA" id="ARBA00022452"/>
    </source>
</evidence>
<keyword evidence="2" id="KW-1134">Transmembrane beta strand</keyword>
<keyword evidence="2" id="KW-0812">Transmembrane</keyword>
<keyword evidence="3" id="KW-0472">Membrane</keyword>
<dbReference type="InterPro" id="IPR039910">
    <property type="entry name" value="D15-like"/>
</dbReference>
<sequence length="593" mass="67040">MKPWFRVGKRTTARHVVISLFGLAALLLLAQPTVAETRFRATNAQTLLFTSSVDDDLVKTLRGALNDYRSEQRRNQLVVVRPLAQQSTEVGILRDHLRALGYYNHEITPRPTDDYTELRYQIRTGRVFRLRQIEWDWPDDVPTPLPAQGSLRAGQAIIAQDILDAQAQLRREIQAATCYLRVNVRYELSLDRVNNTGNIRFFMEPSEQVNIGAIRIEGLETVASGWAARLTQLQPGQCFQRRAMDQARLAMYQSNLFVQINEEISPPIDGQVDVTFTVQERFHRTIKLGGGYDTDSGIGVSAEWTHRNFDGRGENLILGSQWSLLTQAVSATYIIPRRQPFYPRFTLSSRLEQTIFDETPTVVWQNGISLEQILSPSWTATVGGNLRSTWLRADTGTEYDQWLALPLSVVRDTRDDVLDPRRGSRFLVSSEPNWSLSDTQPDYARWQTGFRGYQSVFDPLTLAISAEVTSLSGISGPLNFEQLSESERLFAGGGGSVRGWPFQEAGVPGGGRLRVLNSVEQRWRFLQNWGVVAFVDSAWLSNDGEFRLEDRVSGAGFGLRYFTNFAPLRLDVASPLPDWGNEWSFYISIGQSF</sequence>
<dbReference type="EMBL" id="CP101717">
    <property type="protein sequence ID" value="WLD58770.1"/>
    <property type="molecule type" value="Genomic_DNA"/>
</dbReference>
<dbReference type="Gene3D" id="2.40.160.50">
    <property type="entry name" value="membrane protein fhac: a member of the omp85/tpsb transporter family"/>
    <property type="match status" value="1"/>
</dbReference>
<comment type="subcellular location">
    <subcellularLocation>
        <location evidence="1">Membrane</location>
    </subcellularLocation>
</comment>
<dbReference type="AlphaFoldDB" id="A0AB38YIU5"/>
<name>A0AB38YIU5_9GAMM</name>
<dbReference type="InterPro" id="IPR034746">
    <property type="entry name" value="POTRA"/>
</dbReference>
<dbReference type="GO" id="GO:0019867">
    <property type="term" value="C:outer membrane"/>
    <property type="evidence" value="ECO:0007669"/>
    <property type="project" value="InterPro"/>
</dbReference>
<dbReference type="PANTHER" id="PTHR12815:SF42">
    <property type="entry name" value="BACTERIAL SURFACE ANTIGEN (D15) DOMAIN-CONTAINING PROTEIN"/>
    <property type="match status" value="1"/>
</dbReference>
<evidence type="ECO:0000259" key="4">
    <source>
        <dbReference type="PROSITE" id="PS51779"/>
    </source>
</evidence>
<reference evidence="5" key="1">
    <citation type="submission" date="2022-07" db="EMBL/GenBank/DDBJ databases">
        <title>Complete genome sequence of Salinispirillum sp. LH10-3-1 capable of multiple carbohydrate inversion isolated from a soda lake.</title>
        <authorList>
            <person name="Liu J."/>
            <person name="Zhai Y."/>
            <person name="Zhang H."/>
            <person name="Yang H."/>
            <person name="Qu J."/>
            <person name="Li J."/>
        </authorList>
    </citation>
    <scope>NUCLEOTIDE SEQUENCE</scope>
    <source>
        <strain evidence="5">LH 10-3-1</strain>
    </source>
</reference>
<dbReference type="RefSeq" id="WP_304996056.1">
    <property type="nucleotide sequence ID" value="NZ_CP101717.1"/>
</dbReference>
<evidence type="ECO:0000313" key="5">
    <source>
        <dbReference type="EMBL" id="WLD58770.1"/>
    </source>
</evidence>
<accession>A0AB38YIU5</accession>
<gene>
    <name evidence="5" type="ORF">NFC81_02990</name>
</gene>
<organism evidence="5">
    <name type="scientific">Salinispirillum sp. LH 10-3-1</name>
    <dbReference type="NCBI Taxonomy" id="2952525"/>
    <lineage>
        <taxon>Bacteria</taxon>
        <taxon>Pseudomonadati</taxon>
        <taxon>Pseudomonadota</taxon>
        <taxon>Gammaproteobacteria</taxon>
        <taxon>Oceanospirillales</taxon>
        <taxon>Saccharospirillaceae</taxon>
        <taxon>Salinispirillum</taxon>
    </lineage>
</organism>
<dbReference type="Gene3D" id="3.10.20.310">
    <property type="entry name" value="membrane protein fhac"/>
    <property type="match status" value="1"/>
</dbReference>
<feature type="domain" description="POTRA" evidence="4">
    <location>
        <begin position="209"/>
        <end position="281"/>
    </location>
</feature>